<evidence type="ECO:0000256" key="4">
    <source>
        <dbReference type="ARBA" id="ARBA00022723"/>
    </source>
</evidence>
<dbReference type="GO" id="GO:0004089">
    <property type="term" value="F:carbonate dehydratase activity"/>
    <property type="evidence" value="ECO:0007669"/>
    <property type="project" value="UniProtKB-EC"/>
</dbReference>
<keyword evidence="5" id="KW-0862">Zinc</keyword>
<dbReference type="FunFam" id="3.40.1050.10:FF:000003">
    <property type="entry name" value="Carbonic anhydrase"/>
    <property type="match status" value="1"/>
</dbReference>
<dbReference type="InterPro" id="IPR001765">
    <property type="entry name" value="Carbonic_anhydrase"/>
</dbReference>
<evidence type="ECO:0000256" key="3">
    <source>
        <dbReference type="ARBA" id="ARBA00012925"/>
    </source>
</evidence>
<dbReference type="InterPro" id="IPR036874">
    <property type="entry name" value="Carbonic_anhydrase_sf"/>
</dbReference>
<dbReference type="PANTHER" id="PTHR11002:SF76">
    <property type="entry name" value="CARBONIC ANHYDRASE"/>
    <property type="match status" value="1"/>
</dbReference>
<dbReference type="EMBL" id="MLJW01000006">
    <property type="protein sequence ID" value="OIR16940.1"/>
    <property type="molecule type" value="Genomic_DNA"/>
</dbReference>
<evidence type="ECO:0000256" key="1">
    <source>
        <dbReference type="ARBA" id="ARBA00001947"/>
    </source>
</evidence>
<name>A0A1J5TT56_9ZZZZ</name>
<comment type="cofactor">
    <cofactor evidence="1">
        <name>Zn(2+)</name>
        <dbReference type="ChEBI" id="CHEBI:29105"/>
    </cofactor>
</comment>
<reference evidence="8" key="1">
    <citation type="submission" date="2016-10" db="EMBL/GenBank/DDBJ databases">
        <title>Sequence of Gallionella enrichment culture.</title>
        <authorList>
            <person name="Poehlein A."/>
            <person name="Muehling M."/>
            <person name="Daniel R."/>
        </authorList>
    </citation>
    <scope>NUCLEOTIDE SEQUENCE</scope>
</reference>
<evidence type="ECO:0000256" key="6">
    <source>
        <dbReference type="ARBA" id="ARBA00023239"/>
    </source>
</evidence>
<organism evidence="8">
    <name type="scientific">mine drainage metagenome</name>
    <dbReference type="NCBI Taxonomy" id="410659"/>
    <lineage>
        <taxon>unclassified sequences</taxon>
        <taxon>metagenomes</taxon>
        <taxon>ecological metagenomes</taxon>
    </lineage>
</organism>
<keyword evidence="4" id="KW-0479">Metal-binding</keyword>
<sequence length="211" mass="23517">MNTIPSKLIEGFRRFRERHFERNDSFYQQLVAQGQTPKTLVVACCDSRVDPALVLDCEPGDLFVVRNVANLVPPLESRAGHHGTTAAIEYGVRTLGVSHIIVFGHAHCGGIGALVRNGGVSDPNSFIDDWMCLVESARSSVMAEMPNATLEEQTRACEQRAILVSLDNLMTFSWVRERVEAGQLILHGWYFDIERGELLRYDAARRAFAAL</sequence>
<comment type="catalytic activity">
    <reaction evidence="7">
        <text>hydrogencarbonate + H(+) = CO2 + H2O</text>
        <dbReference type="Rhea" id="RHEA:10748"/>
        <dbReference type="ChEBI" id="CHEBI:15377"/>
        <dbReference type="ChEBI" id="CHEBI:15378"/>
        <dbReference type="ChEBI" id="CHEBI:16526"/>
        <dbReference type="ChEBI" id="CHEBI:17544"/>
        <dbReference type="EC" id="4.2.1.1"/>
    </reaction>
</comment>
<evidence type="ECO:0000313" key="8">
    <source>
        <dbReference type="EMBL" id="OIR16940.1"/>
    </source>
</evidence>
<dbReference type="SUPFAM" id="SSF53056">
    <property type="entry name" value="beta-carbonic anhydrase, cab"/>
    <property type="match status" value="1"/>
</dbReference>
<accession>A0A1J5TT56</accession>
<dbReference type="SMART" id="SM00947">
    <property type="entry name" value="Pro_CA"/>
    <property type="match status" value="1"/>
</dbReference>
<dbReference type="EC" id="4.2.1.1" evidence="3"/>
<protein>
    <recommendedName>
        <fullName evidence="3">carbonic anhydrase</fullName>
        <ecNumber evidence="3">4.2.1.1</ecNumber>
    </recommendedName>
</protein>
<evidence type="ECO:0000256" key="2">
    <source>
        <dbReference type="ARBA" id="ARBA00006217"/>
    </source>
</evidence>
<dbReference type="AlphaFoldDB" id="A0A1J5TT56"/>
<evidence type="ECO:0000256" key="7">
    <source>
        <dbReference type="ARBA" id="ARBA00048348"/>
    </source>
</evidence>
<dbReference type="PANTHER" id="PTHR11002">
    <property type="entry name" value="CARBONIC ANHYDRASE"/>
    <property type="match status" value="1"/>
</dbReference>
<keyword evidence="6 8" id="KW-0456">Lyase</keyword>
<proteinExistence type="inferred from homology"/>
<dbReference type="GO" id="GO:0008270">
    <property type="term" value="F:zinc ion binding"/>
    <property type="evidence" value="ECO:0007669"/>
    <property type="project" value="InterPro"/>
</dbReference>
<dbReference type="InterPro" id="IPR045066">
    <property type="entry name" value="Beta_CA_cladeB"/>
</dbReference>
<evidence type="ECO:0000256" key="5">
    <source>
        <dbReference type="ARBA" id="ARBA00022833"/>
    </source>
</evidence>
<dbReference type="Gene3D" id="3.40.1050.10">
    <property type="entry name" value="Carbonic anhydrase"/>
    <property type="match status" value="1"/>
</dbReference>
<dbReference type="CDD" id="cd00884">
    <property type="entry name" value="beta_CA_cladeB"/>
    <property type="match status" value="1"/>
</dbReference>
<comment type="caution">
    <text evidence="8">The sequence shown here is derived from an EMBL/GenBank/DDBJ whole genome shotgun (WGS) entry which is preliminary data.</text>
</comment>
<comment type="similarity">
    <text evidence="2">Belongs to the beta-class carbonic anhydrase family.</text>
</comment>
<gene>
    <name evidence="8" type="primary">icfA_1</name>
    <name evidence="8" type="ORF">GALL_27610</name>
</gene>
<dbReference type="Pfam" id="PF00484">
    <property type="entry name" value="Pro_CA"/>
    <property type="match status" value="1"/>
</dbReference>